<dbReference type="AlphaFoldDB" id="A0A6N4SKY4"/>
<name>A0A6N4SKY4_TALPI</name>
<evidence type="ECO:0000313" key="3">
    <source>
        <dbReference type="Proteomes" id="UP000053095"/>
    </source>
</evidence>
<evidence type="ECO:0000313" key="2">
    <source>
        <dbReference type="EMBL" id="GAM40382.1"/>
    </source>
</evidence>
<feature type="chain" id="PRO_5027759988" evidence="1">
    <location>
        <begin position="28"/>
        <end position="96"/>
    </location>
</feature>
<organism evidence="2 3">
    <name type="scientific">Talaromyces pinophilus</name>
    <name type="common">Penicillium pinophilum</name>
    <dbReference type="NCBI Taxonomy" id="128442"/>
    <lineage>
        <taxon>Eukaryota</taxon>
        <taxon>Fungi</taxon>
        <taxon>Dikarya</taxon>
        <taxon>Ascomycota</taxon>
        <taxon>Pezizomycotina</taxon>
        <taxon>Eurotiomycetes</taxon>
        <taxon>Eurotiomycetidae</taxon>
        <taxon>Eurotiales</taxon>
        <taxon>Trichocomaceae</taxon>
        <taxon>Talaromyces</taxon>
        <taxon>Talaromyces sect. Talaromyces</taxon>
    </lineage>
</organism>
<gene>
    <name evidence="2" type="ORF">TCE0_039r12691</name>
</gene>
<dbReference type="EMBL" id="DF933835">
    <property type="protein sequence ID" value="GAM40382.1"/>
    <property type="molecule type" value="Genomic_DNA"/>
</dbReference>
<comment type="caution">
    <text evidence="2">The sequence shown here is derived from an EMBL/GenBank/DDBJ whole genome shotgun (WGS) entry which is preliminary data.</text>
</comment>
<evidence type="ECO:0000256" key="1">
    <source>
        <dbReference type="SAM" id="SignalP"/>
    </source>
</evidence>
<protein>
    <submittedName>
        <fullName evidence="2">Uncharacterized protein</fullName>
    </submittedName>
</protein>
<proteinExistence type="predicted"/>
<keyword evidence="1" id="KW-0732">Signal</keyword>
<keyword evidence="3" id="KW-1185">Reference proteome</keyword>
<sequence>MRLSLAIFATYLATIIVALPTTPMAKAGSLFPSKPMDNLIFAYGGGPNPRETLEQQQNEKRCDITDLECWQHGGHAVERRESESGPVYGILAALDV</sequence>
<feature type="signal peptide" evidence="1">
    <location>
        <begin position="1"/>
        <end position="27"/>
    </location>
</feature>
<dbReference type="Proteomes" id="UP000053095">
    <property type="component" value="Unassembled WGS sequence"/>
</dbReference>
<accession>A0A6N4SKY4</accession>
<reference evidence="3" key="1">
    <citation type="journal article" date="2015" name="Genome Announc.">
        <title>Draft genome sequence of Talaromyces cellulolyticus strain Y-94, a source of lignocellulosic biomass-degrading enzymes.</title>
        <authorList>
            <person name="Fujii T."/>
            <person name="Koike H."/>
            <person name="Sawayama S."/>
            <person name="Yano S."/>
            <person name="Inoue H."/>
        </authorList>
    </citation>
    <scope>NUCLEOTIDE SEQUENCE [LARGE SCALE GENOMIC DNA]</scope>
    <source>
        <strain evidence="3">Y-94</strain>
    </source>
</reference>